<dbReference type="EMBL" id="JBGNUJ010000004">
    <property type="protein sequence ID" value="KAL3961052.1"/>
    <property type="molecule type" value="Genomic_DNA"/>
</dbReference>
<accession>A0ACC4DYQ6</accession>
<dbReference type="Proteomes" id="UP001638806">
    <property type="component" value="Unassembled WGS sequence"/>
</dbReference>
<proteinExistence type="predicted"/>
<name>A0ACC4DYQ6_PURLI</name>
<evidence type="ECO:0000313" key="1">
    <source>
        <dbReference type="EMBL" id="KAL3961052.1"/>
    </source>
</evidence>
<sequence length="184" mass="20000">MTRQSVDGFLEAVFHDWSSERPGELLRPELEFLVDAEVVAGRIISVEPPHLLRLPLVRSPCGVEVTASATYSSNPAMLKQEFLTTDPFTRQPEATCLLGRSDVRWVATDWRATLRETLLSKVLARAGKFNKHLAIWKARRLVVAWSKGRAEVGGGGGGGGDGEDPAEGFAGREQAELALMCLGG</sequence>
<evidence type="ECO:0000313" key="2">
    <source>
        <dbReference type="Proteomes" id="UP001638806"/>
    </source>
</evidence>
<reference evidence="1" key="1">
    <citation type="submission" date="2024-12" db="EMBL/GenBank/DDBJ databases">
        <title>Comparative genomics and development of molecular markers within Purpureocillium lilacinum and among Purpureocillium species.</title>
        <authorList>
            <person name="Yeh Z.-Y."/>
            <person name="Ni N.-T."/>
            <person name="Lo P.-H."/>
            <person name="Mushyakhwo K."/>
            <person name="Lin C.-F."/>
            <person name="Nai Y.-S."/>
        </authorList>
    </citation>
    <scope>NUCLEOTIDE SEQUENCE</scope>
    <source>
        <strain evidence="1">NCHU-NPUST-175</strain>
    </source>
</reference>
<keyword evidence="2" id="KW-1185">Reference proteome</keyword>
<organism evidence="1 2">
    <name type="scientific">Purpureocillium lilacinum</name>
    <name type="common">Paecilomyces lilacinus</name>
    <dbReference type="NCBI Taxonomy" id="33203"/>
    <lineage>
        <taxon>Eukaryota</taxon>
        <taxon>Fungi</taxon>
        <taxon>Dikarya</taxon>
        <taxon>Ascomycota</taxon>
        <taxon>Pezizomycotina</taxon>
        <taxon>Sordariomycetes</taxon>
        <taxon>Hypocreomycetidae</taxon>
        <taxon>Hypocreales</taxon>
        <taxon>Ophiocordycipitaceae</taxon>
        <taxon>Purpureocillium</taxon>
    </lineage>
</organism>
<protein>
    <submittedName>
        <fullName evidence="1">Uncharacterized protein</fullName>
    </submittedName>
</protein>
<comment type="caution">
    <text evidence="1">The sequence shown here is derived from an EMBL/GenBank/DDBJ whole genome shotgun (WGS) entry which is preliminary data.</text>
</comment>
<gene>
    <name evidence="1" type="ORF">ACCO45_006169</name>
</gene>